<gene>
    <name evidence="1" type="ORF">VNI00_014904</name>
</gene>
<dbReference type="Proteomes" id="UP001383192">
    <property type="component" value="Unassembled WGS sequence"/>
</dbReference>
<name>A0AAW0BPU9_9AGAR</name>
<evidence type="ECO:0008006" key="3">
    <source>
        <dbReference type="Google" id="ProtNLM"/>
    </source>
</evidence>
<reference evidence="1 2" key="1">
    <citation type="submission" date="2024-01" db="EMBL/GenBank/DDBJ databases">
        <title>A draft genome for a cacao thread blight-causing isolate of Paramarasmius palmivorus.</title>
        <authorList>
            <person name="Baruah I.K."/>
            <person name="Bukari Y."/>
            <person name="Amoako-Attah I."/>
            <person name="Meinhardt L.W."/>
            <person name="Bailey B.A."/>
            <person name="Cohen S.P."/>
        </authorList>
    </citation>
    <scope>NUCLEOTIDE SEQUENCE [LARGE SCALE GENOMIC DNA]</scope>
    <source>
        <strain evidence="1 2">GH-12</strain>
    </source>
</reference>
<keyword evidence="2" id="KW-1185">Reference proteome</keyword>
<evidence type="ECO:0000313" key="2">
    <source>
        <dbReference type="Proteomes" id="UP001383192"/>
    </source>
</evidence>
<dbReference type="InterPro" id="IPR032675">
    <property type="entry name" value="LRR_dom_sf"/>
</dbReference>
<organism evidence="1 2">
    <name type="scientific">Paramarasmius palmivorus</name>
    <dbReference type="NCBI Taxonomy" id="297713"/>
    <lineage>
        <taxon>Eukaryota</taxon>
        <taxon>Fungi</taxon>
        <taxon>Dikarya</taxon>
        <taxon>Basidiomycota</taxon>
        <taxon>Agaricomycotina</taxon>
        <taxon>Agaricomycetes</taxon>
        <taxon>Agaricomycetidae</taxon>
        <taxon>Agaricales</taxon>
        <taxon>Marasmiineae</taxon>
        <taxon>Marasmiaceae</taxon>
        <taxon>Paramarasmius</taxon>
    </lineage>
</organism>
<sequence>MQGPDVPLVLGGVCRKWRGVAMATTRLWEHIYINLPGSRWSTEDASEELYEEFRKVMEKKKGRLECWLARSGRVPLTVTFFAGSFPRTEDDWDGFVSLQHDFTRLIVFHATHVRCLTLRAPTYLRDIFGDCGDLRILESFTLLESPEPMSYLEYNGERIYDIDSCLRSPALRSLTLRGDFDLVCLPIPWSVLTEVVASELGGTRGSKALQMLSSGVPCLRSLRITLRDLDSDYERVPQCIFPSLEELFLEIRFVGTAGVKRSLKVLGSSLVTGQLRIFEASCGRTNTKMIEEWPFEFILAPHCLSLQSVCINLAGLTTGAIVDILIHLPSLASLKMGLIPPEIMRETLSALATLHGDSPLCPNLSEIRLDLTHAHEQCISNVCEEALGLAERCAEPMRIRKVWGRSITFPRSRPLADRVRSLREKGLTIDWLYYSKKQEVGGSFEYHDHDTDEEAVAFQSPFRV</sequence>
<proteinExistence type="predicted"/>
<accession>A0AAW0BPU9</accession>
<comment type="caution">
    <text evidence="1">The sequence shown here is derived from an EMBL/GenBank/DDBJ whole genome shotgun (WGS) entry which is preliminary data.</text>
</comment>
<dbReference type="EMBL" id="JAYKXP010000089">
    <property type="protein sequence ID" value="KAK7028214.1"/>
    <property type="molecule type" value="Genomic_DNA"/>
</dbReference>
<dbReference type="AlphaFoldDB" id="A0AAW0BPU9"/>
<protein>
    <recommendedName>
        <fullName evidence="3">F-box domain-containing protein</fullName>
    </recommendedName>
</protein>
<evidence type="ECO:0000313" key="1">
    <source>
        <dbReference type="EMBL" id="KAK7028214.1"/>
    </source>
</evidence>
<dbReference type="Gene3D" id="3.80.10.10">
    <property type="entry name" value="Ribonuclease Inhibitor"/>
    <property type="match status" value="1"/>
</dbReference>